<dbReference type="EMBL" id="VSSQ01064106">
    <property type="protein sequence ID" value="MPN17076.1"/>
    <property type="molecule type" value="Genomic_DNA"/>
</dbReference>
<proteinExistence type="predicted"/>
<dbReference type="AlphaFoldDB" id="A0A645FTK5"/>
<gene>
    <name evidence="1" type="ORF">SDC9_164426</name>
</gene>
<comment type="caution">
    <text evidence="1">The sequence shown here is derived from an EMBL/GenBank/DDBJ whole genome shotgun (WGS) entry which is preliminary data.</text>
</comment>
<sequence length="42" mass="4954">MSIFQLPFIQKKTTSVIPQEENIEYQTENGIISRMDSVRYFA</sequence>
<reference evidence="1" key="1">
    <citation type="submission" date="2019-08" db="EMBL/GenBank/DDBJ databases">
        <authorList>
            <person name="Kucharzyk K."/>
            <person name="Murdoch R.W."/>
            <person name="Higgins S."/>
            <person name="Loffler F."/>
        </authorList>
    </citation>
    <scope>NUCLEOTIDE SEQUENCE</scope>
</reference>
<name>A0A645FTK5_9ZZZZ</name>
<protein>
    <submittedName>
        <fullName evidence="1">Uncharacterized protein</fullName>
    </submittedName>
</protein>
<accession>A0A645FTK5</accession>
<evidence type="ECO:0000313" key="1">
    <source>
        <dbReference type="EMBL" id="MPN17076.1"/>
    </source>
</evidence>
<organism evidence="1">
    <name type="scientific">bioreactor metagenome</name>
    <dbReference type="NCBI Taxonomy" id="1076179"/>
    <lineage>
        <taxon>unclassified sequences</taxon>
        <taxon>metagenomes</taxon>
        <taxon>ecological metagenomes</taxon>
    </lineage>
</organism>